<dbReference type="PANTHER" id="PTHR31493:SF1">
    <property type="entry name" value="PROTEIN C19ORF12"/>
    <property type="match status" value="1"/>
</dbReference>
<evidence type="ECO:0000256" key="1">
    <source>
        <dbReference type="ARBA" id="ARBA00029457"/>
    </source>
</evidence>
<evidence type="ECO:0000313" key="2">
    <source>
        <dbReference type="EMBL" id="CAH3151085.1"/>
    </source>
</evidence>
<proteinExistence type="inferred from homology"/>
<organism evidence="2 3">
    <name type="scientific">Porites evermanni</name>
    <dbReference type="NCBI Taxonomy" id="104178"/>
    <lineage>
        <taxon>Eukaryota</taxon>
        <taxon>Metazoa</taxon>
        <taxon>Cnidaria</taxon>
        <taxon>Anthozoa</taxon>
        <taxon>Hexacorallia</taxon>
        <taxon>Scleractinia</taxon>
        <taxon>Fungiina</taxon>
        <taxon>Poritidae</taxon>
        <taxon>Porites</taxon>
    </lineage>
</organism>
<dbReference type="Pfam" id="PF20721">
    <property type="entry name" value="C19orf12"/>
    <property type="match status" value="2"/>
</dbReference>
<dbReference type="EMBL" id="CALNXI010001003">
    <property type="protein sequence ID" value="CAH3151085.1"/>
    <property type="molecule type" value="Genomic_DNA"/>
</dbReference>
<dbReference type="Proteomes" id="UP001159427">
    <property type="component" value="Unassembled WGS sequence"/>
</dbReference>
<protein>
    <submittedName>
        <fullName evidence="2">Uncharacterized protein</fullName>
    </submittedName>
</protein>
<comment type="caution">
    <text evidence="2">The sequence shown here is derived from an EMBL/GenBank/DDBJ whole genome shotgun (WGS) entry which is preliminary data.</text>
</comment>
<dbReference type="PANTHER" id="PTHR31493">
    <property type="entry name" value="NAZO FAMILY MEMBER"/>
    <property type="match status" value="1"/>
</dbReference>
<keyword evidence="3" id="KW-1185">Reference proteome</keyword>
<accession>A0ABN8PY17</accession>
<dbReference type="InterPro" id="IPR033369">
    <property type="entry name" value="C19orf12"/>
</dbReference>
<evidence type="ECO:0000313" key="3">
    <source>
        <dbReference type="Proteomes" id="UP001159427"/>
    </source>
</evidence>
<sequence length="295" mass="31790">MPVSQEDLVSLLAIITSEHKYKVTNSSSRVKGGLMTGIGATVGGVCGGPVGLVVGGLVGGSLAAWRGKSTPIPLDQYLMDINKEQRQEMFTYMKYLIEECKVQNFVALNAKVATDPELKRRFLDVLLCYLKVELKLNVTGDVVLLFLKTLLSPTNMPLSAVELQRVMAILADEDELKVTVKNAAYGGVVAGITTTVGGLLAGPPGLMIGGAVGGLLAYNTTGNFKPVSAVIKDMNAHERQLLYDTMKDIIDNLHIDDYLALIAFLSGGPGLLVREQLMARMASFLRDQMRLQMAT</sequence>
<comment type="similarity">
    <text evidence="1">Belongs to the C19orf12 family.</text>
</comment>
<reference evidence="2 3" key="1">
    <citation type="submission" date="2022-05" db="EMBL/GenBank/DDBJ databases">
        <authorList>
            <consortium name="Genoscope - CEA"/>
            <person name="William W."/>
        </authorList>
    </citation>
    <scope>NUCLEOTIDE SEQUENCE [LARGE SCALE GENOMIC DNA]</scope>
</reference>
<name>A0ABN8PY17_9CNID</name>
<gene>
    <name evidence="2" type="ORF">PEVE_00000287</name>
</gene>